<dbReference type="PANTHER" id="PTHR36512:SF3">
    <property type="entry name" value="BLR5678 PROTEIN"/>
    <property type="match status" value="1"/>
</dbReference>
<dbReference type="KEGG" id="sgrg:L0C25_05220"/>
<dbReference type="GO" id="GO:0004177">
    <property type="term" value="F:aminopeptidase activity"/>
    <property type="evidence" value="ECO:0007669"/>
    <property type="project" value="TreeGrafter"/>
</dbReference>
<name>A0AA46YMF5_9ACTN</name>
<gene>
    <name evidence="2" type="ORF">L0C25_05220</name>
</gene>
<evidence type="ECO:0000313" key="3">
    <source>
        <dbReference type="Proteomes" id="UP001164390"/>
    </source>
</evidence>
<sequence length="327" mass="34032">MRATDLGITIGRFDTGPRNAITDVEGVLVGHTTVVADDVRSGVTAVVPEALTTWRTTLPAGLAVGNGHGKLIGATQIDEMGAIETPILLTSTLSAYRVADALVTYMLNLPEHHDTITLNPVVGETNDGFLSDIRSRPIREEHVVAAIESAGREVVEGCVGAGTGTVALGYKGGIGTASRVVDVAGETRTVGALVQSNFGGTLTAAGVRMPAQELLATTPPEPDGNSCMIVVATDAPLDARQLQRVARRAVYAMARVGARYSNSSGDYAIAFGSHGAPPADSALNEIFEGTMDAVEEALLNSLFTAETTYGYRGRAAHAVPTSRYSQP</sequence>
<dbReference type="InterPro" id="IPR016117">
    <property type="entry name" value="ArgJ-like_dom_sf"/>
</dbReference>
<dbReference type="PANTHER" id="PTHR36512">
    <property type="entry name" value="D-AMINOPEPTIDASE"/>
    <property type="match status" value="1"/>
</dbReference>
<dbReference type="AlphaFoldDB" id="A0AA46YMF5"/>
<organism evidence="2 3">
    <name type="scientific">Solicola gregarius</name>
    <dbReference type="NCBI Taxonomy" id="2908642"/>
    <lineage>
        <taxon>Bacteria</taxon>
        <taxon>Bacillati</taxon>
        <taxon>Actinomycetota</taxon>
        <taxon>Actinomycetes</taxon>
        <taxon>Propionibacteriales</taxon>
        <taxon>Nocardioidaceae</taxon>
        <taxon>Solicola</taxon>
    </lineage>
</organism>
<dbReference type="EMBL" id="CP094970">
    <property type="protein sequence ID" value="UYM06476.1"/>
    <property type="molecule type" value="Genomic_DNA"/>
</dbReference>
<protein>
    <submittedName>
        <fullName evidence="2">P1 family peptidase</fullName>
    </submittedName>
</protein>
<keyword evidence="3" id="KW-1185">Reference proteome</keyword>
<dbReference type="Proteomes" id="UP001164390">
    <property type="component" value="Chromosome"/>
</dbReference>
<dbReference type="RefSeq" id="WP_271635381.1">
    <property type="nucleotide sequence ID" value="NZ_CP094970.1"/>
</dbReference>
<evidence type="ECO:0000256" key="1">
    <source>
        <dbReference type="ARBA" id="ARBA00007068"/>
    </source>
</evidence>
<dbReference type="Gene3D" id="3.60.70.12">
    <property type="entry name" value="L-amino peptidase D-ALA esterase/amidase"/>
    <property type="match status" value="1"/>
</dbReference>
<dbReference type="SUPFAM" id="SSF56266">
    <property type="entry name" value="DmpA/ArgJ-like"/>
    <property type="match status" value="1"/>
</dbReference>
<reference evidence="2" key="1">
    <citation type="submission" date="2022-01" db="EMBL/GenBank/DDBJ databases">
        <title>Nocardioidaceae gen. sp. A5X3R13.</title>
        <authorList>
            <person name="Lopez Marin M.A."/>
            <person name="Uhlik O."/>
        </authorList>
    </citation>
    <scope>NUCLEOTIDE SEQUENCE</scope>
    <source>
        <strain evidence="2">A5X3R13</strain>
    </source>
</reference>
<dbReference type="InterPro" id="IPR005321">
    <property type="entry name" value="Peptidase_S58_DmpA"/>
</dbReference>
<comment type="similarity">
    <text evidence="1">Belongs to the peptidase S58 family.</text>
</comment>
<accession>A0AA46YMF5</accession>
<dbReference type="Pfam" id="PF03576">
    <property type="entry name" value="Peptidase_S58"/>
    <property type="match status" value="1"/>
</dbReference>
<proteinExistence type="inferred from homology"/>
<evidence type="ECO:0000313" key="2">
    <source>
        <dbReference type="EMBL" id="UYM06476.1"/>
    </source>
</evidence>